<evidence type="ECO:0000256" key="3">
    <source>
        <dbReference type="ARBA" id="ARBA00023125"/>
    </source>
</evidence>
<reference evidence="9 10" key="1">
    <citation type="submission" date="2019-09" db="EMBL/GenBank/DDBJ databases">
        <authorList>
            <consortium name="DOE Joint Genome Institute"/>
            <person name="Mondo S.J."/>
            <person name="Navarro-Mendoza M.I."/>
            <person name="Perez-Arques C."/>
            <person name="Panchal S."/>
            <person name="Nicolas F.E."/>
            <person name="Ganguly P."/>
            <person name="Pangilinan J."/>
            <person name="Grigoriev I."/>
            <person name="Heitman J."/>
            <person name="Sanya K."/>
            <person name="Garre V."/>
        </authorList>
    </citation>
    <scope>NUCLEOTIDE SEQUENCE [LARGE SCALE GENOMIC DNA]</scope>
    <source>
        <strain evidence="9 10">MU402</strain>
    </source>
</reference>
<keyword evidence="3" id="KW-0238">DNA-binding</keyword>
<dbReference type="GO" id="GO:0005634">
    <property type="term" value="C:nucleus"/>
    <property type="evidence" value="ECO:0007669"/>
    <property type="project" value="UniProtKB-SubCell"/>
</dbReference>
<keyword evidence="2" id="KW-0805">Transcription regulation</keyword>
<protein>
    <submittedName>
        <fullName evidence="9">Basic-leucine zipper transcription factor</fullName>
    </submittedName>
</protein>
<evidence type="ECO:0000256" key="2">
    <source>
        <dbReference type="ARBA" id="ARBA00023015"/>
    </source>
</evidence>
<evidence type="ECO:0000313" key="10">
    <source>
        <dbReference type="Proteomes" id="UP000469890"/>
    </source>
</evidence>
<dbReference type="AlphaFoldDB" id="A0A8H4BGQ3"/>
<evidence type="ECO:0000313" key="9">
    <source>
        <dbReference type="EMBL" id="KAF1801895.1"/>
    </source>
</evidence>
<evidence type="ECO:0000256" key="7">
    <source>
        <dbReference type="SAM" id="MobiDB-lite"/>
    </source>
</evidence>
<dbReference type="EMBL" id="JAAECE010000004">
    <property type="protein sequence ID" value="KAF1801895.1"/>
    <property type="molecule type" value="Genomic_DNA"/>
</dbReference>
<evidence type="ECO:0000259" key="8">
    <source>
        <dbReference type="PROSITE" id="PS50217"/>
    </source>
</evidence>
<proteinExistence type="predicted"/>
<dbReference type="FunFam" id="1.20.5.170:FF:000053">
    <property type="entry name" value="BZIP transcription factor AtfA"/>
    <property type="match status" value="1"/>
</dbReference>
<dbReference type="GO" id="GO:0003677">
    <property type="term" value="F:DNA binding"/>
    <property type="evidence" value="ECO:0007669"/>
    <property type="project" value="UniProtKB-KW"/>
</dbReference>
<dbReference type="InterPro" id="IPR004827">
    <property type="entry name" value="bZIP"/>
</dbReference>
<accession>A0A8H4BGQ3</accession>
<dbReference type="InterPro" id="IPR051027">
    <property type="entry name" value="bZIP_transcription_factors"/>
</dbReference>
<dbReference type="CDD" id="cd14687">
    <property type="entry name" value="bZIP_ATF2"/>
    <property type="match status" value="1"/>
</dbReference>
<dbReference type="SUPFAM" id="SSF57959">
    <property type="entry name" value="Leucine zipper domain"/>
    <property type="match status" value="1"/>
</dbReference>
<dbReference type="Pfam" id="PF00170">
    <property type="entry name" value="bZIP_1"/>
    <property type="match status" value="1"/>
</dbReference>
<evidence type="ECO:0000256" key="5">
    <source>
        <dbReference type="ARBA" id="ARBA00023242"/>
    </source>
</evidence>
<comment type="subcellular location">
    <subcellularLocation>
        <location evidence="1">Nucleus</location>
    </subcellularLocation>
</comment>
<feature type="region of interest" description="Disordered" evidence="7">
    <location>
        <begin position="62"/>
        <end position="200"/>
    </location>
</feature>
<evidence type="ECO:0000256" key="4">
    <source>
        <dbReference type="ARBA" id="ARBA00023163"/>
    </source>
</evidence>
<feature type="compositionally biased region" description="Low complexity" evidence="7">
    <location>
        <begin position="98"/>
        <end position="116"/>
    </location>
</feature>
<feature type="compositionally biased region" description="Polar residues" evidence="7">
    <location>
        <begin position="124"/>
        <end position="137"/>
    </location>
</feature>
<feature type="compositionally biased region" description="Low complexity" evidence="7">
    <location>
        <begin position="73"/>
        <end position="83"/>
    </location>
</feature>
<dbReference type="InterPro" id="IPR046347">
    <property type="entry name" value="bZIP_sf"/>
</dbReference>
<dbReference type="Gene3D" id="1.20.5.170">
    <property type="match status" value="1"/>
</dbReference>
<feature type="domain" description="BZIP" evidence="8">
    <location>
        <begin position="201"/>
        <end position="264"/>
    </location>
</feature>
<keyword evidence="5" id="KW-0539">Nucleus</keyword>
<evidence type="ECO:0000256" key="6">
    <source>
        <dbReference type="SAM" id="Coils"/>
    </source>
</evidence>
<dbReference type="Proteomes" id="UP000469890">
    <property type="component" value="Unassembled WGS sequence"/>
</dbReference>
<keyword evidence="6" id="KW-0175">Coiled coil</keyword>
<feature type="compositionally biased region" description="Polar residues" evidence="7">
    <location>
        <begin position="159"/>
        <end position="171"/>
    </location>
</feature>
<keyword evidence="4" id="KW-0804">Transcription</keyword>
<organism evidence="9 10">
    <name type="scientific">Mucor circinelloides f. lusitanicus</name>
    <name type="common">Mucor racemosus var. lusitanicus</name>
    <dbReference type="NCBI Taxonomy" id="29924"/>
    <lineage>
        <taxon>Eukaryota</taxon>
        <taxon>Fungi</taxon>
        <taxon>Fungi incertae sedis</taxon>
        <taxon>Mucoromycota</taxon>
        <taxon>Mucoromycotina</taxon>
        <taxon>Mucoromycetes</taxon>
        <taxon>Mucorales</taxon>
        <taxon>Mucorineae</taxon>
        <taxon>Mucoraceae</taxon>
        <taxon>Mucor</taxon>
    </lineage>
</organism>
<feature type="coiled-coil region" evidence="6">
    <location>
        <begin position="226"/>
        <end position="253"/>
    </location>
</feature>
<dbReference type="GO" id="GO:0003700">
    <property type="term" value="F:DNA-binding transcription factor activity"/>
    <property type="evidence" value="ECO:0007669"/>
    <property type="project" value="InterPro"/>
</dbReference>
<dbReference type="PANTHER" id="PTHR19304">
    <property type="entry name" value="CYCLIC-AMP RESPONSE ELEMENT BINDING PROTEIN"/>
    <property type="match status" value="1"/>
</dbReference>
<gene>
    <name evidence="9" type="ORF">FB192DRAFT_1375154</name>
</gene>
<comment type="caution">
    <text evidence="9">The sequence shown here is derived from an EMBL/GenBank/DDBJ whole genome shotgun (WGS) entry which is preliminary data.</text>
</comment>
<evidence type="ECO:0000256" key="1">
    <source>
        <dbReference type="ARBA" id="ARBA00004123"/>
    </source>
</evidence>
<dbReference type="PROSITE" id="PS50217">
    <property type="entry name" value="BZIP"/>
    <property type="match status" value="1"/>
</dbReference>
<name>A0A8H4BGQ3_MUCCL</name>
<sequence>MQTYSSSLSSSCSSSSTSTIKMSNANMIVKGENSYSDLTDQELNPHIQYVERPMMAPLEPWMAAASAPPPHPSTSQQSQYYSPNENGSFLPTPPGSTHPSRQSQQLHQLPQPSQQQNAFPSHEFMSNNSNVPLNYQHSHQHPHQVYSPSPSPPRYRQGSIASDSSNPSSTPYADLEDHPSQSSRNHAGGGGGTTGGTKMTVNKRDKALERNRQAALRCRQRKKEWLNQLQSNVDVLTKENRALEQQSLTLREEILNLKTILLAHRDCSHAHLTASSINFDTLLYRPAGNPNTVGANTSSSSTTAI</sequence>
<dbReference type="SMART" id="SM00338">
    <property type="entry name" value="BRLZ"/>
    <property type="match status" value="1"/>
</dbReference>